<evidence type="ECO:0000259" key="2">
    <source>
        <dbReference type="PROSITE" id="PS51202"/>
    </source>
</evidence>
<feature type="domain" description="RCK N-terminal" evidence="1">
    <location>
        <begin position="21"/>
        <end position="137"/>
    </location>
</feature>
<name>A0A645EBN9_9ZZZZ</name>
<feature type="domain" description="RCK C-terminal" evidence="2">
    <location>
        <begin position="154"/>
        <end position="233"/>
    </location>
</feature>
<reference evidence="3" key="1">
    <citation type="submission" date="2019-08" db="EMBL/GenBank/DDBJ databases">
        <authorList>
            <person name="Kucharzyk K."/>
            <person name="Murdoch R.W."/>
            <person name="Higgins S."/>
            <person name="Loffler F."/>
        </authorList>
    </citation>
    <scope>NUCLEOTIDE SEQUENCE</scope>
</reference>
<dbReference type="PROSITE" id="PS51202">
    <property type="entry name" value="RCK_C"/>
    <property type="match status" value="1"/>
</dbReference>
<gene>
    <name evidence="3" type="primary">ktrA_28</name>
    <name evidence="3" type="ORF">SDC9_145930</name>
</gene>
<dbReference type="GO" id="GO:0006813">
    <property type="term" value="P:potassium ion transport"/>
    <property type="evidence" value="ECO:0007669"/>
    <property type="project" value="InterPro"/>
</dbReference>
<protein>
    <submittedName>
        <fullName evidence="3">Ktr system potassium uptake protein A</fullName>
    </submittedName>
</protein>
<dbReference type="Pfam" id="PF02254">
    <property type="entry name" value="TrkA_N"/>
    <property type="match status" value="1"/>
</dbReference>
<dbReference type="PANTHER" id="PTHR43833:SF7">
    <property type="entry name" value="KTR SYSTEM POTASSIUM UPTAKE PROTEIN C"/>
    <property type="match status" value="1"/>
</dbReference>
<dbReference type="Gene3D" id="3.40.50.720">
    <property type="entry name" value="NAD(P)-binding Rossmann-like Domain"/>
    <property type="match status" value="1"/>
</dbReference>
<proteinExistence type="predicted"/>
<dbReference type="AlphaFoldDB" id="A0A645EBN9"/>
<organism evidence="3">
    <name type="scientific">bioreactor metagenome</name>
    <dbReference type="NCBI Taxonomy" id="1076179"/>
    <lineage>
        <taxon>unclassified sequences</taxon>
        <taxon>metagenomes</taxon>
        <taxon>ecological metagenomes</taxon>
    </lineage>
</organism>
<dbReference type="InterPro" id="IPR006037">
    <property type="entry name" value="RCK_C"/>
</dbReference>
<dbReference type="SUPFAM" id="SSF116726">
    <property type="entry name" value="TrkA C-terminal domain-like"/>
    <property type="match status" value="1"/>
</dbReference>
<dbReference type="Gene3D" id="3.30.70.1450">
    <property type="entry name" value="Regulator of K+ conductance, C-terminal domain"/>
    <property type="match status" value="1"/>
</dbReference>
<dbReference type="SUPFAM" id="SSF51735">
    <property type="entry name" value="NAD(P)-binding Rossmann-fold domains"/>
    <property type="match status" value="1"/>
</dbReference>
<accession>A0A645EBN9</accession>
<dbReference type="InterPro" id="IPR036721">
    <property type="entry name" value="RCK_C_sf"/>
</dbReference>
<dbReference type="InterPro" id="IPR003148">
    <property type="entry name" value="RCK_N"/>
</dbReference>
<evidence type="ECO:0000313" key="3">
    <source>
        <dbReference type="EMBL" id="MPM98741.1"/>
    </source>
</evidence>
<dbReference type="Pfam" id="PF02080">
    <property type="entry name" value="TrkA_C"/>
    <property type="match status" value="1"/>
</dbReference>
<comment type="caution">
    <text evidence="3">The sequence shown here is derived from an EMBL/GenBank/DDBJ whole genome shotgun (WGS) entry which is preliminary data.</text>
</comment>
<evidence type="ECO:0000259" key="1">
    <source>
        <dbReference type="PROSITE" id="PS51201"/>
    </source>
</evidence>
<dbReference type="EMBL" id="VSSQ01044875">
    <property type="protein sequence ID" value="MPM98741.1"/>
    <property type="molecule type" value="Genomic_DNA"/>
</dbReference>
<sequence>MIHRDSAHNKIAARSSESNMSKSFLIIGLGRFGQSTARMLTTLGHEVLAVDKRADRVSAVKDSVLHAVQADTTDERSIAQLGIRNFDCVVICIGDDIRASVLATVLCREMGAKKIVAKAQDDLHQKLLIKTGADRVVQPEHDGGIRLARSLVSEGVLDSLDLSEEYSIHEIEIPKEWVGHSLAQIDVRNRYGVSVIALRRDGHVTVNIAPNDPFHRDDSIYLLGDDESLDKIK</sequence>
<dbReference type="PANTHER" id="PTHR43833">
    <property type="entry name" value="POTASSIUM CHANNEL PROTEIN 2-RELATED-RELATED"/>
    <property type="match status" value="1"/>
</dbReference>
<dbReference type="GO" id="GO:0008324">
    <property type="term" value="F:monoatomic cation transmembrane transporter activity"/>
    <property type="evidence" value="ECO:0007669"/>
    <property type="project" value="InterPro"/>
</dbReference>
<dbReference type="InterPro" id="IPR036291">
    <property type="entry name" value="NAD(P)-bd_dom_sf"/>
</dbReference>
<dbReference type="InterPro" id="IPR050721">
    <property type="entry name" value="Trk_Ktr_HKT_K-transport"/>
</dbReference>
<dbReference type="PROSITE" id="PS51201">
    <property type="entry name" value="RCK_N"/>
    <property type="match status" value="1"/>
</dbReference>